<accession>A0ACC2WMK0</accession>
<proteinExistence type="predicted"/>
<organism evidence="1 2">
    <name type="scientific">Naganishia vaughanmartiniae</name>
    <dbReference type="NCBI Taxonomy" id="1424756"/>
    <lineage>
        <taxon>Eukaryota</taxon>
        <taxon>Fungi</taxon>
        <taxon>Dikarya</taxon>
        <taxon>Basidiomycota</taxon>
        <taxon>Agaricomycotina</taxon>
        <taxon>Tremellomycetes</taxon>
        <taxon>Filobasidiales</taxon>
        <taxon>Filobasidiaceae</taxon>
        <taxon>Naganishia</taxon>
    </lineage>
</organism>
<reference evidence="1" key="1">
    <citation type="submission" date="2023-04" db="EMBL/GenBank/DDBJ databases">
        <title>Draft Genome sequencing of Naganishia species isolated from polar environments using Oxford Nanopore Technology.</title>
        <authorList>
            <person name="Leo P."/>
            <person name="Venkateswaran K."/>
        </authorList>
    </citation>
    <scope>NUCLEOTIDE SEQUENCE</scope>
    <source>
        <strain evidence="1">MNA-CCFEE 5425</strain>
    </source>
</reference>
<evidence type="ECO:0000313" key="2">
    <source>
        <dbReference type="Proteomes" id="UP001243375"/>
    </source>
</evidence>
<comment type="caution">
    <text evidence="1">The sequence shown here is derived from an EMBL/GenBank/DDBJ whole genome shotgun (WGS) entry which is preliminary data.</text>
</comment>
<gene>
    <name evidence="1" type="ORF">QFC22_006195</name>
</gene>
<dbReference type="EMBL" id="JASBWU010000024">
    <property type="protein sequence ID" value="KAJ9112693.1"/>
    <property type="molecule type" value="Genomic_DNA"/>
</dbReference>
<protein>
    <submittedName>
        <fullName evidence="1">Uncharacterized protein</fullName>
    </submittedName>
</protein>
<name>A0ACC2WMK0_9TREE</name>
<sequence>MISPVRPMQHTPYTHGNTASSAGHGEAVAGDRGQSTAASWNEDGDEMNGGLGSPLSPTSYSLRPPQQAQQHRSEQSSGSTLRQQTSVSDIAPQSAGVWSQASPFGNNPPPNPHGDVRSASSSVSGPSGTPSGLSTQLCTPRTPYSSMPFGQQQPPSGGERKYNDDGPYHVRQQSLQGPIPASAAKSHSSTLAQQQRVAVQRELKPRGSSEGWDKERRKAGWFANVASAVGVGRRHSEDKDIDEDGEEEDKAWGGGRKLSDQMRRGSSPIDESAVLEEEETAGGSVLRKKSLQRMRSLVSGKQSRAPSEEAPSTGAASGGETSGSSLGSFLRKHSFSSSSSRRPNIRSSSGTAESSASSHVRPTGLQISAPIGVPIKAVTGQADPQGGRDGETQKELDSEVSARPTTPSRIQQTPAAPASPVLQAFLSNTNITVQQQPGFPTPLSPPRRVSPDEPSTLSTPRARRKQPPTYIPSTPSDTAHALQSSAALYPTRMERVEEGAYASNPNQSYQTRDGSEASVQGRRSDDSERKRDQHVLPSTPQRSAVQTRPGRIIPPPLSLHQALGASLRQPYQLATGADAEKEDAEDRSSILDYDDVVIERAERVMTPSRVRKEDRDVPGTPEAPPTPSSQLMPSPMTFSDLTQQVVDISVSCRGRTDEGLTDEYEEFSWNVVIRRNKIALDSASTTDSMSPSTLPIQLSNTPIHSIVPPSASSINLSLNLHQPTGKLVFISIPPVTDIPPAGRRISHSAAYGPAISKIANARIERSPSPSPASSRQFASGEALLSPKSTSFSSVRTNPSFIKAALAPAPSESDESYEETHTSSQRTLGNAGFAYPAGQQAGQQLYTTASPPASPRDLMMRRRKASLQGGVLYTRGL</sequence>
<dbReference type="Proteomes" id="UP001243375">
    <property type="component" value="Unassembled WGS sequence"/>
</dbReference>
<keyword evidence="2" id="KW-1185">Reference proteome</keyword>
<evidence type="ECO:0000313" key="1">
    <source>
        <dbReference type="EMBL" id="KAJ9112693.1"/>
    </source>
</evidence>